<evidence type="ECO:0000313" key="3">
    <source>
        <dbReference type="Proteomes" id="UP000521379"/>
    </source>
</evidence>
<dbReference type="Pfam" id="PF18899">
    <property type="entry name" value="DUF5655"/>
    <property type="match status" value="1"/>
</dbReference>
<gene>
    <name evidence="2" type="ORF">GTW58_11980</name>
</gene>
<dbReference type="InterPro" id="IPR025629">
    <property type="entry name" value="DUF4287"/>
</dbReference>
<dbReference type="AlphaFoldDB" id="A0A846TY11"/>
<name>A0A846TY11_9MICC</name>
<keyword evidence="3" id="KW-1185">Reference proteome</keyword>
<evidence type="ECO:0000259" key="1">
    <source>
        <dbReference type="Pfam" id="PF18899"/>
    </source>
</evidence>
<dbReference type="Pfam" id="PF14117">
    <property type="entry name" value="DUF4287"/>
    <property type="match status" value="1"/>
</dbReference>
<reference evidence="2 3" key="1">
    <citation type="submission" date="2020-02" db="EMBL/GenBank/DDBJ databases">
        <authorList>
            <person name="Sun Q."/>
        </authorList>
    </citation>
    <scope>NUCLEOTIDE SEQUENCE [LARGE SCALE GENOMIC DNA]</scope>
    <source>
        <strain evidence="2 3">YIM 13062</strain>
    </source>
</reference>
<evidence type="ECO:0000313" key="2">
    <source>
        <dbReference type="EMBL" id="NKE10632.1"/>
    </source>
</evidence>
<organism evidence="2 3">
    <name type="scientific">Kocuria subflava</name>
    <dbReference type="NCBI Taxonomy" id="1736139"/>
    <lineage>
        <taxon>Bacteria</taxon>
        <taxon>Bacillati</taxon>
        <taxon>Actinomycetota</taxon>
        <taxon>Actinomycetes</taxon>
        <taxon>Micrococcales</taxon>
        <taxon>Micrococcaceae</taxon>
        <taxon>Kocuria</taxon>
    </lineage>
</organism>
<accession>A0A846TY11</accession>
<dbReference type="EMBL" id="JAAVUN010000035">
    <property type="protein sequence ID" value="NKE10632.1"/>
    <property type="molecule type" value="Genomic_DNA"/>
</dbReference>
<protein>
    <submittedName>
        <fullName evidence="2">DUF4287 domain-containing protein</fullName>
    </submittedName>
</protein>
<comment type="caution">
    <text evidence="2">The sequence shown here is derived from an EMBL/GenBank/DDBJ whole genome shotgun (WGS) entry which is preliminary data.</text>
</comment>
<dbReference type="InterPro" id="IPR043714">
    <property type="entry name" value="DUF5655"/>
</dbReference>
<dbReference type="Proteomes" id="UP000521379">
    <property type="component" value="Unassembled WGS sequence"/>
</dbReference>
<feature type="domain" description="DUF5655" evidence="1">
    <location>
        <begin position="74"/>
        <end position="192"/>
    </location>
</feature>
<sequence length="193" mass="21110">MISALVASMADRTGRSLEQWIQLIRTDGPDPLDQKAVRSWLKTEHGLPQDTQFTVAHMAALDAGWVPPSTLQYVDQLYSGKKAVLRPLHDQVTDLILSLDTGDDGGQVSVEGRATYIPFIRRTQFAAVAPGPYGRLRVGVRLRSEIPEVSGLEVEPAKNFAQATHWVHLSAEATADDVAALKPLIRAAYEQNG</sequence>
<proteinExistence type="predicted"/>